<proteinExistence type="predicted"/>
<accession>A0A8T4GGT1</accession>
<dbReference type="EMBL" id="JAGGKQ010000014">
    <property type="protein sequence ID" value="MBP1922937.1"/>
    <property type="molecule type" value="Genomic_DNA"/>
</dbReference>
<gene>
    <name evidence="1" type="ORF">J2751_001970</name>
</gene>
<dbReference type="Proteomes" id="UP000823588">
    <property type="component" value="Unassembled WGS sequence"/>
</dbReference>
<dbReference type="OrthoDB" id="350726at2157"/>
<dbReference type="RefSeq" id="WP_209485559.1">
    <property type="nucleotide sequence ID" value="NZ_JAGGKQ010000014.1"/>
</dbReference>
<dbReference type="AlphaFoldDB" id="A0A8T4GGT1"/>
<comment type="caution">
    <text evidence="1">The sequence shown here is derived from an EMBL/GenBank/DDBJ whole genome shotgun (WGS) entry which is preliminary data.</text>
</comment>
<keyword evidence="2" id="KW-1185">Reference proteome</keyword>
<sequence length="78" mass="8998">MLTFTKHESATCPDCGTPLVYGLKEEASGWKVYYECNNRCGFERMTGRVKLSKVDHQDDIHELAREMGEQWADRNEQG</sequence>
<evidence type="ECO:0000313" key="2">
    <source>
        <dbReference type="Proteomes" id="UP000823588"/>
    </source>
</evidence>
<evidence type="ECO:0000313" key="1">
    <source>
        <dbReference type="EMBL" id="MBP1922937.1"/>
    </source>
</evidence>
<reference evidence="1" key="1">
    <citation type="submission" date="2021-03" db="EMBL/GenBank/DDBJ databases">
        <title>Genomic Encyclopedia of Type Strains, Phase IV (KMG-IV): sequencing the most valuable type-strain genomes for metagenomic binning, comparative biology and taxonomic classification.</title>
        <authorList>
            <person name="Goeker M."/>
        </authorList>
    </citation>
    <scope>NUCLEOTIDE SEQUENCE</scope>
    <source>
        <strain evidence="1">DSM 23564</strain>
    </source>
</reference>
<organism evidence="1 2">
    <name type="scientific">Halorubrum alkaliphilum</name>
    <dbReference type="NCBI Taxonomy" id="261290"/>
    <lineage>
        <taxon>Archaea</taxon>
        <taxon>Methanobacteriati</taxon>
        <taxon>Methanobacteriota</taxon>
        <taxon>Stenosarchaea group</taxon>
        <taxon>Halobacteria</taxon>
        <taxon>Halobacteriales</taxon>
        <taxon>Haloferacaceae</taxon>
        <taxon>Halorubrum</taxon>
    </lineage>
</organism>
<protein>
    <submittedName>
        <fullName evidence="1">Putative RNA-binding Zn-ribbon protein involved in translation (DUF1610 family)</fullName>
    </submittedName>
</protein>
<name>A0A8T4GGT1_9EURY</name>